<evidence type="ECO:0000256" key="4">
    <source>
        <dbReference type="ARBA" id="ARBA00022764"/>
    </source>
</evidence>
<evidence type="ECO:0000256" key="2">
    <source>
        <dbReference type="ARBA" id="ARBA00022448"/>
    </source>
</evidence>
<keyword evidence="3" id="KW-0732">Signal</keyword>
<evidence type="ECO:0000256" key="1">
    <source>
        <dbReference type="ARBA" id="ARBA00004418"/>
    </source>
</evidence>
<dbReference type="Proteomes" id="UP000326202">
    <property type="component" value="Chromosome"/>
</dbReference>
<organism evidence="5 6">
    <name type="scientific">Hypericibacter terrae</name>
    <dbReference type="NCBI Taxonomy" id="2602015"/>
    <lineage>
        <taxon>Bacteria</taxon>
        <taxon>Pseudomonadati</taxon>
        <taxon>Pseudomonadota</taxon>
        <taxon>Alphaproteobacteria</taxon>
        <taxon>Rhodospirillales</taxon>
        <taxon>Dongiaceae</taxon>
        <taxon>Hypericibacter</taxon>
    </lineage>
</organism>
<dbReference type="Gene3D" id="3.40.190.10">
    <property type="entry name" value="Periplasmic binding protein-like II"/>
    <property type="match status" value="2"/>
</dbReference>
<comment type="subcellular location">
    <subcellularLocation>
        <location evidence="1">Periplasm</location>
    </subcellularLocation>
</comment>
<proteinExistence type="predicted"/>
<reference evidence="5 6" key="1">
    <citation type="submission" date="2019-08" db="EMBL/GenBank/DDBJ databases">
        <title>Hyperibacter terrae gen. nov., sp. nov. and Hyperibacter viscosus sp. nov., two new members in the family Rhodospirillaceae isolated from the rhizosphere of Hypericum perforatum.</title>
        <authorList>
            <person name="Noviana Z."/>
        </authorList>
    </citation>
    <scope>NUCLEOTIDE SEQUENCE [LARGE SCALE GENOMIC DNA]</scope>
    <source>
        <strain evidence="5 6">R5913</strain>
    </source>
</reference>
<dbReference type="PROSITE" id="PS51318">
    <property type="entry name" value="TAT"/>
    <property type="match status" value="1"/>
</dbReference>
<dbReference type="Pfam" id="PF13416">
    <property type="entry name" value="SBP_bac_8"/>
    <property type="match status" value="1"/>
</dbReference>
<dbReference type="PANTHER" id="PTHR30222:SF17">
    <property type="entry name" value="SPERMIDINE_PUTRESCINE-BINDING PERIPLASMIC PROTEIN"/>
    <property type="match status" value="1"/>
</dbReference>
<dbReference type="InterPro" id="IPR006311">
    <property type="entry name" value="TAT_signal"/>
</dbReference>
<dbReference type="PRINTS" id="PR00909">
    <property type="entry name" value="SPERMDNBNDNG"/>
</dbReference>
<dbReference type="NCBIfam" id="TIGR01409">
    <property type="entry name" value="TAT_signal_seq"/>
    <property type="match status" value="1"/>
</dbReference>
<keyword evidence="6" id="KW-1185">Reference proteome</keyword>
<dbReference type="SUPFAM" id="SSF53850">
    <property type="entry name" value="Periplasmic binding protein-like II"/>
    <property type="match status" value="1"/>
</dbReference>
<dbReference type="InterPro" id="IPR001188">
    <property type="entry name" value="Sperm_putr-bd"/>
</dbReference>
<dbReference type="EMBL" id="CP042906">
    <property type="protein sequence ID" value="QEX17341.1"/>
    <property type="molecule type" value="Genomic_DNA"/>
</dbReference>
<dbReference type="KEGG" id="htq:FRZ44_26390"/>
<evidence type="ECO:0000313" key="6">
    <source>
        <dbReference type="Proteomes" id="UP000326202"/>
    </source>
</evidence>
<evidence type="ECO:0000256" key="3">
    <source>
        <dbReference type="ARBA" id="ARBA00022729"/>
    </source>
</evidence>
<dbReference type="GO" id="GO:0042597">
    <property type="term" value="C:periplasmic space"/>
    <property type="evidence" value="ECO:0007669"/>
    <property type="project" value="UniProtKB-SubCell"/>
</dbReference>
<dbReference type="GO" id="GO:0015846">
    <property type="term" value="P:polyamine transport"/>
    <property type="evidence" value="ECO:0007669"/>
    <property type="project" value="InterPro"/>
</dbReference>
<evidence type="ECO:0000313" key="5">
    <source>
        <dbReference type="EMBL" id="QEX17341.1"/>
    </source>
</evidence>
<keyword evidence="2" id="KW-0813">Transport</keyword>
<dbReference type="OrthoDB" id="9812255at2"/>
<protein>
    <submittedName>
        <fullName evidence="5">Spermidine/putrescine ABC transporter</fullName>
    </submittedName>
</protein>
<dbReference type="GO" id="GO:0019808">
    <property type="term" value="F:polyamine binding"/>
    <property type="evidence" value="ECO:0007669"/>
    <property type="project" value="InterPro"/>
</dbReference>
<dbReference type="InterPro" id="IPR006059">
    <property type="entry name" value="SBP"/>
</dbReference>
<dbReference type="PANTHER" id="PTHR30222">
    <property type="entry name" value="SPERMIDINE/PUTRESCINE-BINDING PERIPLASMIC PROTEIN"/>
    <property type="match status" value="1"/>
</dbReference>
<name>A0A5J6MJG1_9PROT</name>
<dbReference type="InterPro" id="IPR019546">
    <property type="entry name" value="TAT_signal_bac_arc"/>
</dbReference>
<gene>
    <name evidence="5" type="ORF">FRZ44_26390</name>
</gene>
<dbReference type="AlphaFoldDB" id="A0A5J6MJG1"/>
<sequence>MNRGKVNSVIDLYMTDRRGFLKAASALGLGVAMTPVFGRSSEAAATLSYFGWNGYEIPELHTAYTKAYGGEPTATFFSDEEEALQKVRAGFNPDVIHPCVNTVRRFKDAGLIKPLDTKQIAGWDNIFPQFLSVKDVKEEDGYYIMPFDWGTSSVIYRPDLVDIKEESWTIFLDDRYKGKMAFLDSPDNIAAVAGLLSGAKNPMDMNDEEMAKASDILRHMNSNMRFYWTDNTELEQSLASGEVVAAWGWGQSVNNLKKQGVDIKMMNPKEGIMTWICGLTSTVKGKCSDKERYDFMSAMLAPESGKYLIEQYGYGHANQESFKVASPESVALLGFKDPNDFLKTGNFFTAVEPAKREKIQAMWATIKAGG</sequence>
<keyword evidence="4" id="KW-0574">Periplasm</keyword>
<dbReference type="RefSeq" id="WP_151177610.1">
    <property type="nucleotide sequence ID" value="NZ_CP042906.1"/>
</dbReference>
<accession>A0A5J6MJG1</accession>